<feature type="transmembrane region" description="Helical" evidence="1">
    <location>
        <begin position="12"/>
        <end position="32"/>
    </location>
</feature>
<reference evidence="2 3" key="1">
    <citation type="submission" date="2012-12" db="EMBL/GenBank/DDBJ databases">
        <title>Genome assembly of Fulvivirga imtechensis AK7.</title>
        <authorList>
            <person name="Nupur N."/>
            <person name="Khatri I."/>
            <person name="Kumar R."/>
            <person name="Subramanian S."/>
            <person name="Pinnaka A."/>
        </authorList>
    </citation>
    <scope>NUCLEOTIDE SEQUENCE [LARGE SCALE GENOMIC DNA]</scope>
    <source>
        <strain evidence="2 3">AK7</strain>
    </source>
</reference>
<dbReference type="Proteomes" id="UP000011135">
    <property type="component" value="Unassembled WGS sequence"/>
</dbReference>
<evidence type="ECO:0000256" key="1">
    <source>
        <dbReference type="SAM" id="Phobius"/>
    </source>
</evidence>
<dbReference type="AlphaFoldDB" id="L8JQM4"/>
<dbReference type="EMBL" id="AMZN01000044">
    <property type="protein sequence ID" value="ELR71165.1"/>
    <property type="molecule type" value="Genomic_DNA"/>
</dbReference>
<gene>
    <name evidence="2" type="ORF">C900_02969</name>
</gene>
<accession>L8JQM4</accession>
<comment type="caution">
    <text evidence="2">The sequence shown here is derived from an EMBL/GenBank/DDBJ whole genome shotgun (WGS) entry which is preliminary data.</text>
</comment>
<sequence>MSAASGYKYFHVCMLWLVFCFYEVMMFFVIAWNTSYS</sequence>
<proteinExistence type="predicted"/>
<keyword evidence="1" id="KW-1133">Transmembrane helix</keyword>
<keyword evidence="1" id="KW-0812">Transmembrane</keyword>
<name>L8JQM4_9BACT</name>
<keyword evidence="3" id="KW-1185">Reference proteome</keyword>
<organism evidence="2 3">
    <name type="scientific">Fulvivirga imtechensis AK7</name>
    <dbReference type="NCBI Taxonomy" id="1237149"/>
    <lineage>
        <taxon>Bacteria</taxon>
        <taxon>Pseudomonadati</taxon>
        <taxon>Bacteroidota</taxon>
        <taxon>Cytophagia</taxon>
        <taxon>Cytophagales</taxon>
        <taxon>Fulvivirgaceae</taxon>
        <taxon>Fulvivirga</taxon>
    </lineage>
</organism>
<keyword evidence="1" id="KW-0472">Membrane</keyword>
<evidence type="ECO:0000313" key="3">
    <source>
        <dbReference type="Proteomes" id="UP000011135"/>
    </source>
</evidence>
<protein>
    <submittedName>
        <fullName evidence="2">Uncharacterized protein</fullName>
    </submittedName>
</protein>
<evidence type="ECO:0000313" key="2">
    <source>
        <dbReference type="EMBL" id="ELR71165.1"/>
    </source>
</evidence>